<gene>
    <name evidence="1" type="ORF">Tci_849031</name>
</gene>
<protein>
    <submittedName>
        <fullName evidence="1">Uncharacterized protein</fullName>
    </submittedName>
</protein>
<organism evidence="1">
    <name type="scientific">Tanacetum cinerariifolium</name>
    <name type="common">Dalmatian daisy</name>
    <name type="synonym">Chrysanthemum cinerariifolium</name>
    <dbReference type="NCBI Taxonomy" id="118510"/>
    <lineage>
        <taxon>Eukaryota</taxon>
        <taxon>Viridiplantae</taxon>
        <taxon>Streptophyta</taxon>
        <taxon>Embryophyta</taxon>
        <taxon>Tracheophyta</taxon>
        <taxon>Spermatophyta</taxon>
        <taxon>Magnoliopsida</taxon>
        <taxon>eudicotyledons</taxon>
        <taxon>Gunneridae</taxon>
        <taxon>Pentapetalae</taxon>
        <taxon>asterids</taxon>
        <taxon>campanulids</taxon>
        <taxon>Asterales</taxon>
        <taxon>Asteraceae</taxon>
        <taxon>Asteroideae</taxon>
        <taxon>Anthemideae</taxon>
        <taxon>Anthemidinae</taxon>
        <taxon>Tanacetum</taxon>
    </lineage>
</organism>
<proteinExistence type="predicted"/>
<sequence length="189" mass="20332">NYQLVVARNQPNSSEGIQEHFDVGQAGEGNVQQYVLFPLWSTGSKDPQNTDADTTFEVNTNEVNAATTPVTVVEPNSTNSTNTFSDAGPSNNVVSLNFKIVGKSSYVDPSQYPDDPNLPALEDITYSDDEEDIGAEADFSNLKTNITVSPIPTSIVHKDYPVSQIIGDLSLAPLTSSMTMMVKDQGGLI</sequence>
<evidence type="ECO:0000313" key="1">
    <source>
        <dbReference type="EMBL" id="GFC77061.1"/>
    </source>
</evidence>
<reference evidence="1" key="1">
    <citation type="journal article" date="2019" name="Sci. Rep.">
        <title>Draft genome of Tanacetum cinerariifolium, the natural source of mosquito coil.</title>
        <authorList>
            <person name="Yamashiro T."/>
            <person name="Shiraishi A."/>
            <person name="Satake H."/>
            <person name="Nakayama K."/>
        </authorList>
    </citation>
    <scope>NUCLEOTIDE SEQUENCE</scope>
</reference>
<name>A0A699R2B8_TANCI</name>
<comment type="caution">
    <text evidence="1">The sequence shown here is derived from an EMBL/GenBank/DDBJ whole genome shotgun (WGS) entry which is preliminary data.</text>
</comment>
<dbReference type="EMBL" id="BKCJ011059337">
    <property type="protein sequence ID" value="GFC77061.1"/>
    <property type="molecule type" value="Genomic_DNA"/>
</dbReference>
<accession>A0A699R2B8</accession>
<feature type="non-terminal residue" evidence="1">
    <location>
        <position position="1"/>
    </location>
</feature>
<dbReference type="AlphaFoldDB" id="A0A699R2B8"/>